<dbReference type="GO" id="GO:0006397">
    <property type="term" value="P:mRNA processing"/>
    <property type="evidence" value="ECO:0007669"/>
    <property type="project" value="UniProtKB-KW"/>
</dbReference>
<accession>A0AAD9JZX2</accession>
<keyword evidence="6" id="KW-0677">Repeat</keyword>
<dbReference type="InterPro" id="IPR035979">
    <property type="entry name" value="RBD_domain_sf"/>
</dbReference>
<evidence type="ECO:0000256" key="12">
    <source>
        <dbReference type="ARBA" id="ARBA00023187"/>
    </source>
</evidence>
<evidence type="ECO:0000256" key="1">
    <source>
        <dbReference type="ARBA" id="ARBA00004123"/>
    </source>
</evidence>
<dbReference type="GO" id="GO:0003723">
    <property type="term" value="F:RNA binding"/>
    <property type="evidence" value="ECO:0007669"/>
    <property type="project" value="UniProtKB-UniRule"/>
</dbReference>
<evidence type="ECO:0000256" key="15">
    <source>
        <dbReference type="SAM" id="MobiDB-lite"/>
    </source>
</evidence>
<dbReference type="SMART" id="SM00360">
    <property type="entry name" value="RRM"/>
    <property type="match status" value="2"/>
</dbReference>
<evidence type="ECO:0000256" key="7">
    <source>
        <dbReference type="ARBA" id="ARBA00022884"/>
    </source>
</evidence>
<gene>
    <name evidence="17" type="ORF">LSH36_119g08000</name>
</gene>
<dbReference type="CDD" id="cd12322">
    <property type="entry name" value="RRM2_TDP43"/>
    <property type="match status" value="1"/>
</dbReference>
<sequence>MKYRNPETGGFRGLRLVENRIHPPPEGIWGNNIYVAVFPKEQNKRKGEDGLENPSAKTKRVDRQKCSDLIVLGLPWKSTEEDIRSYFSKFGELLMVQVKRDVKTGQSKGFGFVRFGDYEAQLKCLSQRHMIDGRWCDVRIPNSKAMGYPDHLVEPNSYNDMCLQEGSQQQMSRKVFIGRCTEDMTADDLRSYFSNFGEVLDVFIPKPFRAFAFVTFSDPEVAQSLCGEDHIIKGASVHISNAAPKSYDKQRAGSQGGFSPNQGFGSQGNWGGSMGGKGSQQGNMGGPGGGNMANNPLLNNLGAAFQLNPAMVAAAQAALSQGGWGLLGMMNQGQGGQGGSAGVNQGQQQAGQGSGDGNQMQTSQGGQGGSFGNLAGSTNQPATQSGGGFGSFGGWNGSQGSSETQGGSWGGQTKSGW</sequence>
<evidence type="ECO:0000256" key="4">
    <source>
        <dbReference type="ARBA" id="ARBA00022491"/>
    </source>
</evidence>
<keyword evidence="18" id="KW-1185">Reference proteome</keyword>
<keyword evidence="9" id="KW-0238">DNA-binding</keyword>
<dbReference type="GO" id="GO:0000785">
    <property type="term" value="C:chromatin"/>
    <property type="evidence" value="ECO:0007669"/>
    <property type="project" value="TreeGrafter"/>
</dbReference>
<dbReference type="FunFam" id="3.30.70.330:FF:000098">
    <property type="entry name" value="TAR DNA-binding protein 43"/>
    <property type="match status" value="1"/>
</dbReference>
<dbReference type="InterPro" id="IPR000504">
    <property type="entry name" value="RRM_dom"/>
</dbReference>
<keyword evidence="11" id="KW-0804">Transcription</keyword>
<dbReference type="GO" id="GO:0008380">
    <property type="term" value="P:RNA splicing"/>
    <property type="evidence" value="ECO:0007669"/>
    <property type="project" value="UniProtKB-KW"/>
</dbReference>
<proteinExistence type="predicted"/>
<protein>
    <recommendedName>
        <fullName evidence="3">TAR DNA-binding protein 43</fullName>
    </recommendedName>
</protein>
<feature type="compositionally biased region" description="Gly residues" evidence="15">
    <location>
        <begin position="385"/>
        <end position="397"/>
    </location>
</feature>
<evidence type="ECO:0000256" key="2">
    <source>
        <dbReference type="ARBA" id="ARBA00004173"/>
    </source>
</evidence>
<evidence type="ECO:0000256" key="9">
    <source>
        <dbReference type="ARBA" id="ARBA00023125"/>
    </source>
</evidence>
<dbReference type="PROSITE" id="PS50102">
    <property type="entry name" value="RRM"/>
    <property type="match status" value="2"/>
</dbReference>
<dbReference type="Pfam" id="PF18694">
    <property type="entry name" value="TDP-43_N"/>
    <property type="match status" value="1"/>
</dbReference>
<feature type="compositionally biased region" description="Gly residues" evidence="15">
    <location>
        <begin position="265"/>
        <end position="291"/>
    </location>
</feature>
<dbReference type="InterPro" id="IPR041105">
    <property type="entry name" value="TDP-43_N"/>
</dbReference>
<dbReference type="GO" id="GO:0003690">
    <property type="term" value="F:double-stranded DNA binding"/>
    <property type="evidence" value="ECO:0007669"/>
    <property type="project" value="UniProtKB-ARBA"/>
</dbReference>
<comment type="subcellular location">
    <subcellularLocation>
        <location evidence="2">Mitochondrion</location>
    </subcellularLocation>
    <subcellularLocation>
        <location evidence="1">Nucleus</location>
    </subcellularLocation>
</comment>
<dbReference type="GO" id="GO:0010468">
    <property type="term" value="P:regulation of gene expression"/>
    <property type="evidence" value="ECO:0007669"/>
    <property type="project" value="TreeGrafter"/>
</dbReference>
<dbReference type="GO" id="GO:0005739">
    <property type="term" value="C:mitochondrion"/>
    <property type="evidence" value="ECO:0007669"/>
    <property type="project" value="UniProtKB-SubCell"/>
</dbReference>
<evidence type="ECO:0000313" key="18">
    <source>
        <dbReference type="Proteomes" id="UP001208570"/>
    </source>
</evidence>
<evidence type="ECO:0000256" key="6">
    <source>
        <dbReference type="ARBA" id="ARBA00022737"/>
    </source>
</evidence>
<evidence type="ECO:0000256" key="3">
    <source>
        <dbReference type="ARBA" id="ARBA00018889"/>
    </source>
</evidence>
<keyword evidence="4" id="KW-0678">Repressor</keyword>
<evidence type="ECO:0000256" key="13">
    <source>
        <dbReference type="ARBA" id="ARBA00023242"/>
    </source>
</evidence>
<dbReference type="Gene3D" id="3.30.70.330">
    <property type="match status" value="2"/>
</dbReference>
<comment type="caution">
    <text evidence="17">The sequence shown here is derived from an EMBL/GenBank/DDBJ whole genome shotgun (WGS) entry which is preliminary data.</text>
</comment>
<dbReference type="CDD" id="cd12321">
    <property type="entry name" value="RRM1_TDP43"/>
    <property type="match status" value="1"/>
</dbReference>
<feature type="domain" description="RRM" evidence="16">
    <location>
        <begin position="67"/>
        <end position="145"/>
    </location>
</feature>
<feature type="compositionally biased region" description="Low complexity" evidence="15">
    <location>
        <begin position="342"/>
        <end position="364"/>
    </location>
</feature>
<dbReference type="GO" id="GO:0005654">
    <property type="term" value="C:nucleoplasm"/>
    <property type="evidence" value="ECO:0007669"/>
    <property type="project" value="TreeGrafter"/>
</dbReference>
<dbReference type="AlphaFoldDB" id="A0AAD9JZX2"/>
<dbReference type="PANTHER" id="PTHR48033:SF9">
    <property type="entry name" value="TAR DNA-BINDING PROTEIN 43"/>
    <property type="match status" value="1"/>
</dbReference>
<dbReference type="InterPro" id="IPR012677">
    <property type="entry name" value="Nucleotide-bd_a/b_plait_sf"/>
</dbReference>
<evidence type="ECO:0000259" key="16">
    <source>
        <dbReference type="PROSITE" id="PS50102"/>
    </source>
</evidence>
<evidence type="ECO:0000313" key="17">
    <source>
        <dbReference type="EMBL" id="KAK2161295.1"/>
    </source>
</evidence>
<evidence type="ECO:0000256" key="11">
    <source>
        <dbReference type="ARBA" id="ARBA00023163"/>
    </source>
</evidence>
<name>A0AAD9JZX2_9ANNE</name>
<dbReference type="FunFam" id="3.30.70.330:FF:000107">
    <property type="entry name" value="TAR DNA-binding protein 43"/>
    <property type="match status" value="1"/>
</dbReference>
<evidence type="ECO:0000256" key="8">
    <source>
        <dbReference type="ARBA" id="ARBA00023015"/>
    </source>
</evidence>
<keyword evidence="7 14" id="KW-0694">RNA-binding</keyword>
<organism evidence="17 18">
    <name type="scientific">Paralvinella palmiformis</name>
    <dbReference type="NCBI Taxonomy" id="53620"/>
    <lineage>
        <taxon>Eukaryota</taxon>
        <taxon>Metazoa</taxon>
        <taxon>Spiralia</taxon>
        <taxon>Lophotrochozoa</taxon>
        <taxon>Annelida</taxon>
        <taxon>Polychaeta</taxon>
        <taxon>Sedentaria</taxon>
        <taxon>Canalipalpata</taxon>
        <taxon>Terebellida</taxon>
        <taxon>Terebelliformia</taxon>
        <taxon>Alvinellidae</taxon>
        <taxon>Paralvinella</taxon>
    </lineage>
</organism>
<feature type="domain" description="RRM" evidence="16">
    <location>
        <begin position="173"/>
        <end position="244"/>
    </location>
</feature>
<keyword evidence="10" id="KW-0496">Mitochondrion</keyword>
<feature type="region of interest" description="Disordered" evidence="15">
    <location>
        <begin position="246"/>
        <end position="291"/>
    </location>
</feature>
<reference evidence="17" key="1">
    <citation type="journal article" date="2023" name="Mol. Biol. Evol.">
        <title>Third-Generation Sequencing Reveals the Adaptive Role of the Epigenome in Three Deep-Sea Polychaetes.</title>
        <authorList>
            <person name="Perez M."/>
            <person name="Aroh O."/>
            <person name="Sun Y."/>
            <person name="Lan Y."/>
            <person name="Juniper S.K."/>
            <person name="Young C.R."/>
            <person name="Angers B."/>
            <person name="Qian P.Y."/>
        </authorList>
    </citation>
    <scope>NUCLEOTIDE SEQUENCE</scope>
    <source>
        <strain evidence="17">P08H-3</strain>
    </source>
</reference>
<dbReference type="Pfam" id="PF00076">
    <property type="entry name" value="RRM_1"/>
    <property type="match status" value="2"/>
</dbReference>
<evidence type="ECO:0000256" key="14">
    <source>
        <dbReference type="PROSITE-ProRule" id="PRU00176"/>
    </source>
</evidence>
<keyword evidence="13" id="KW-0539">Nucleus</keyword>
<dbReference type="PANTHER" id="PTHR48033">
    <property type="entry name" value="RNA-BINDING (RRM/RBD/RNP MOTIFS) FAMILY PROTEIN"/>
    <property type="match status" value="1"/>
</dbReference>
<dbReference type="Proteomes" id="UP001208570">
    <property type="component" value="Unassembled WGS sequence"/>
</dbReference>
<dbReference type="EMBL" id="JAODUP010000119">
    <property type="protein sequence ID" value="KAK2161295.1"/>
    <property type="molecule type" value="Genomic_DNA"/>
</dbReference>
<feature type="region of interest" description="Disordered" evidence="15">
    <location>
        <begin position="334"/>
        <end position="417"/>
    </location>
</feature>
<keyword evidence="12" id="KW-0508">mRNA splicing</keyword>
<evidence type="ECO:0000256" key="5">
    <source>
        <dbReference type="ARBA" id="ARBA00022664"/>
    </source>
</evidence>
<keyword evidence="5" id="KW-0507">mRNA processing</keyword>
<evidence type="ECO:0000256" key="10">
    <source>
        <dbReference type="ARBA" id="ARBA00023128"/>
    </source>
</evidence>
<keyword evidence="8" id="KW-0805">Transcription regulation</keyword>
<dbReference type="SUPFAM" id="SSF54928">
    <property type="entry name" value="RNA-binding domain, RBD"/>
    <property type="match status" value="2"/>
</dbReference>